<dbReference type="Gene3D" id="1.10.10.1180">
    <property type="entry name" value="MAN1, winged-helix domain"/>
    <property type="match status" value="1"/>
</dbReference>
<dbReference type="Pfam" id="PF09402">
    <property type="entry name" value="MSC"/>
    <property type="match status" value="1"/>
</dbReference>
<name>A0A8W8M5E9_MAGGI</name>
<dbReference type="Proteomes" id="UP000005408">
    <property type="component" value="Unassembled WGS sequence"/>
</dbReference>
<feature type="compositionally biased region" description="Polar residues" evidence="8">
    <location>
        <begin position="223"/>
        <end position="237"/>
    </location>
</feature>
<dbReference type="FunFam" id="3.30.70.330:FF:000176">
    <property type="entry name" value="Inner nuclear membrane protein Man1"/>
    <property type="match status" value="1"/>
</dbReference>
<keyword evidence="4 9" id="KW-0812">Transmembrane</keyword>
<sequence>MADKITDEELVEELKAYGEVVKVPIDRKKRPILIKKLNHFKARDRPANQGKKTTPSRARPTKNIEFSSAEESEEETAGPIRRMLGRQSTQKGPVLSYSKTDTIEISPPRTRAGVRRSTRKSGVGGTNSETAAAPSVPLKSLYPDLSQEVDGANNSRNYSFDYQNEFTDSDPEESVYEVENKSMNTTFHLQDSYVDNYESPIGRSVKQRRSIGRGKPKKEEKNTTWSGYSPSKLNNITDNKEGQDENDGHFDHSYEPRASFISTSILCIVIGFFLVVGATYIYLRQETGSSNHGNSEQGKTDVVFPIGKNESECSEALKIVHQIEEYLRNEGNGKKVPNESWEKDIPKGKNLDEAKELIILNPQWNIRAYDEKGNPVDNSSHIHYLEADPNLGLVARIWRSLEKILYGLVLLLSCVGVMVLAFLSWRYHRNRMEKEQKCVFELVEKIIDLVKDNYELHQDNSRHPEFIPVSHVRDQLLPPKQRQKLRPRWEKAVKFIEANESRIRIESQSVQGEEFLVWRWLPACSNGGKYWQGQAFGENNATSGSGGSLPYSPTPCLKIRNMFDAEMETDEDWELNVQDAILEKCKGIKGILHIFVDANSKEGCVYMKCNSCETAYQVYKSLHGWWFDGRLVTVKYLRLELYHNKFPESKQALKSLQPSTTQMTSLARPYHRSTLEMT</sequence>
<organism evidence="11 12">
    <name type="scientific">Magallana gigas</name>
    <name type="common">Pacific oyster</name>
    <name type="synonym">Crassostrea gigas</name>
    <dbReference type="NCBI Taxonomy" id="29159"/>
    <lineage>
        <taxon>Eukaryota</taxon>
        <taxon>Metazoa</taxon>
        <taxon>Spiralia</taxon>
        <taxon>Lophotrochozoa</taxon>
        <taxon>Mollusca</taxon>
        <taxon>Bivalvia</taxon>
        <taxon>Autobranchia</taxon>
        <taxon>Pteriomorphia</taxon>
        <taxon>Ostreida</taxon>
        <taxon>Ostreoidea</taxon>
        <taxon>Ostreidae</taxon>
        <taxon>Magallana</taxon>
    </lineage>
</organism>
<reference evidence="11" key="1">
    <citation type="submission" date="2022-08" db="UniProtKB">
        <authorList>
            <consortium name="EnsemblMetazoa"/>
        </authorList>
    </citation>
    <scope>IDENTIFICATION</scope>
    <source>
        <strain evidence="11">05x7-T-G4-1.051#20</strain>
    </source>
</reference>
<dbReference type="AlphaFoldDB" id="A0A8W8M5E9"/>
<dbReference type="Gene3D" id="3.30.70.330">
    <property type="match status" value="1"/>
</dbReference>
<evidence type="ECO:0000256" key="4">
    <source>
        <dbReference type="ARBA" id="ARBA00022692"/>
    </source>
</evidence>
<dbReference type="InterPro" id="IPR052277">
    <property type="entry name" value="INM_ESCRT-Associated"/>
</dbReference>
<dbReference type="InterPro" id="IPR035979">
    <property type="entry name" value="RBD_domain_sf"/>
</dbReference>
<dbReference type="PANTHER" id="PTHR13428">
    <property type="entry name" value="INNER NUCLEAR MEMBRANE PROTEIN MAN1 LEM DOMAIN CONTAINING PROTEIN"/>
    <property type="match status" value="1"/>
</dbReference>
<evidence type="ECO:0000259" key="10">
    <source>
        <dbReference type="PROSITE" id="PS50954"/>
    </source>
</evidence>
<dbReference type="CDD" id="cd12286">
    <property type="entry name" value="RRM_Man1"/>
    <property type="match status" value="1"/>
</dbReference>
<keyword evidence="3" id="KW-0597">Phosphoprotein</keyword>
<feature type="compositionally biased region" description="Basic and acidic residues" evidence="8">
    <location>
        <begin position="238"/>
        <end position="250"/>
    </location>
</feature>
<evidence type="ECO:0000313" key="12">
    <source>
        <dbReference type="Proteomes" id="UP000005408"/>
    </source>
</evidence>
<evidence type="ECO:0000313" key="11">
    <source>
        <dbReference type="EnsemblMetazoa" id="G31257.1:cds"/>
    </source>
</evidence>
<dbReference type="InterPro" id="IPR003887">
    <property type="entry name" value="LEM_dom"/>
</dbReference>
<evidence type="ECO:0000256" key="2">
    <source>
        <dbReference type="ARBA" id="ARBA00004540"/>
    </source>
</evidence>
<keyword evidence="5 9" id="KW-1133">Transmembrane helix</keyword>
<dbReference type="PANTHER" id="PTHR13428:SF12">
    <property type="entry name" value="INNER NUCLEAR MEMBRANE PROTEIN MAN1"/>
    <property type="match status" value="1"/>
</dbReference>
<keyword evidence="7" id="KW-0539">Nucleus</keyword>
<dbReference type="PROSITE" id="PS50954">
    <property type="entry name" value="LEM"/>
    <property type="match status" value="1"/>
</dbReference>
<comment type="subcellular location">
    <subcellularLocation>
        <location evidence="1">Endomembrane system</location>
        <topology evidence="1">Multi-pass membrane protein</topology>
    </subcellularLocation>
    <subcellularLocation>
        <location evidence="2">Nucleus inner membrane</location>
    </subcellularLocation>
</comment>
<feature type="region of interest" description="Disordered" evidence="8">
    <location>
        <begin position="37"/>
        <end position="139"/>
    </location>
</feature>
<dbReference type="InterPro" id="IPR018996">
    <property type="entry name" value="Man1/Src1-like_C"/>
</dbReference>
<evidence type="ECO:0000256" key="5">
    <source>
        <dbReference type="ARBA" id="ARBA00022989"/>
    </source>
</evidence>
<dbReference type="InterPro" id="IPR034394">
    <property type="entry name" value="Man1_RRM"/>
</dbReference>
<keyword evidence="6 9" id="KW-0472">Membrane</keyword>
<dbReference type="GO" id="GO:0031490">
    <property type="term" value="F:chromatin DNA binding"/>
    <property type="evidence" value="ECO:0007669"/>
    <property type="project" value="TreeGrafter"/>
</dbReference>
<dbReference type="SUPFAM" id="SSF54928">
    <property type="entry name" value="RNA-binding domain, RBD"/>
    <property type="match status" value="1"/>
</dbReference>
<proteinExistence type="predicted"/>
<dbReference type="OMA" id="SCETAYQ"/>
<dbReference type="EnsemblMetazoa" id="G31257.1">
    <property type="protein sequence ID" value="G31257.1:cds"/>
    <property type="gene ID" value="G31257"/>
</dbReference>
<keyword evidence="12" id="KW-1185">Reference proteome</keyword>
<evidence type="ECO:0000256" key="3">
    <source>
        <dbReference type="ARBA" id="ARBA00022553"/>
    </source>
</evidence>
<feature type="transmembrane region" description="Helical" evidence="9">
    <location>
        <begin position="404"/>
        <end position="425"/>
    </location>
</feature>
<feature type="domain" description="LEM" evidence="10">
    <location>
        <begin position="1"/>
        <end position="44"/>
    </location>
</feature>
<protein>
    <recommendedName>
        <fullName evidence="10">LEM domain-containing protein</fullName>
    </recommendedName>
</protein>
<dbReference type="GO" id="GO:0030514">
    <property type="term" value="P:negative regulation of BMP signaling pathway"/>
    <property type="evidence" value="ECO:0007669"/>
    <property type="project" value="TreeGrafter"/>
</dbReference>
<evidence type="ECO:0000256" key="1">
    <source>
        <dbReference type="ARBA" id="ARBA00004127"/>
    </source>
</evidence>
<feature type="compositionally biased region" description="Basic residues" evidence="8">
    <location>
        <begin position="205"/>
        <end position="216"/>
    </location>
</feature>
<dbReference type="FunFam" id="1.10.10.1180:FF:000002">
    <property type="entry name" value="LEM domain-containing protein 2"/>
    <property type="match status" value="1"/>
</dbReference>
<feature type="transmembrane region" description="Helical" evidence="9">
    <location>
        <begin position="260"/>
        <end position="283"/>
    </location>
</feature>
<evidence type="ECO:0000256" key="6">
    <source>
        <dbReference type="ARBA" id="ARBA00023136"/>
    </source>
</evidence>
<accession>A0A8W8M5E9</accession>
<evidence type="ECO:0000256" key="7">
    <source>
        <dbReference type="ARBA" id="ARBA00023242"/>
    </source>
</evidence>
<dbReference type="OrthoDB" id="118234at2759"/>
<dbReference type="InterPro" id="IPR041885">
    <property type="entry name" value="MAN1_winged_helix_dom"/>
</dbReference>
<evidence type="ECO:0000256" key="9">
    <source>
        <dbReference type="SAM" id="Phobius"/>
    </source>
</evidence>
<dbReference type="GO" id="GO:0005637">
    <property type="term" value="C:nuclear inner membrane"/>
    <property type="evidence" value="ECO:0007669"/>
    <property type="project" value="UniProtKB-SubCell"/>
</dbReference>
<evidence type="ECO:0000256" key="8">
    <source>
        <dbReference type="SAM" id="MobiDB-lite"/>
    </source>
</evidence>
<dbReference type="GO" id="GO:0006998">
    <property type="term" value="P:nuclear envelope organization"/>
    <property type="evidence" value="ECO:0007669"/>
    <property type="project" value="TreeGrafter"/>
</dbReference>
<dbReference type="InterPro" id="IPR012677">
    <property type="entry name" value="Nucleotide-bd_a/b_plait_sf"/>
</dbReference>
<feature type="region of interest" description="Disordered" evidence="8">
    <location>
        <begin position="199"/>
        <end position="250"/>
    </location>
</feature>